<accession>A0A059L548</accession>
<gene>
    <name evidence="1" type="ORF">V466_08310</name>
</gene>
<evidence type="ECO:0000313" key="2">
    <source>
        <dbReference type="Proteomes" id="UP000026739"/>
    </source>
</evidence>
<dbReference type="EMBL" id="AZQQ01000066">
    <property type="protein sequence ID" value="KDD69472.1"/>
    <property type="molecule type" value="Genomic_DNA"/>
</dbReference>
<dbReference type="InterPro" id="IPR013431">
    <property type="entry name" value="Delta_60_rpt"/>
</dbReference>
<dbReference type="Proteomes" id="UP000026739">
    <property type="component" value="Unassembled WGS sequence"/>
</dbReference>
<dbReference type="eggNOG" id="COG2931">
    <property type="taxonomic scope" value="Bacteria"/>
</dbReference>
<dbReference type="RefSeq" id="WP_033055944.1">
    <property type="nucleotide sequence ID" value="NZ_AZQQ01000066.1"/>
</dbReference>
<proteinExistence type="predicted"/>
<evidence type="ECO:0000313" key="1">
    <source>
        <dbReference type="EMBL" id="KDD69472.1"/>
    </source>
</evidence>
<protein>
    <submittedName>
        <fullName evidence="1">Uncharacterized protein</fullName>
    </submittedName>
</protein>
<organism evidence="1 2">
    <name type="scientific">Pseudomonas mandelii PD30</name>
    <dbReference type="NCBI Taxonomy" id="1419583"/>
    <lineage>
        <taxon>Bacteria</taxon>
        <taxon>Pseudomonadati</taxon>
        <taxon>Pseudomonadota</taxon>
        <taxon>Gammaproteobacteria</taxon>
        <taxon>Pseudomonadales</taxon>
        <taxon>Pseudomonadaceae</taxon>
        <taxon>Pseudomonas</taxon>
    </lineage>
</organism>
<dbReference type="AlphaFoldDB" id="A0A059L548"/>
<reference evidence="1 2" key="1">
    <citation type="submission" date="2013-12" db="EMBL/GenBank/DDBJ databases">
        <authorList>
            <person name="Formusa P.A."/>
            <person name="Habash M."/>
            <person name="Lee H."/>
            <person name="Trevors J.T."/>
        </authorList>
    </citation>
    <scope>NUCLEOTIDE SEQUENCE [LARGE SCALE GENOMIC DNA]</scope>
    <source>
        <strain evidence="1 2">PD30</strain>
    </source>
</reference>
<dbReference type="Pfam" id="PF17164">
    <property type="entry name" value="DUF5122"/>
    <property type="match status" value="1"/>
</dbReference>
<dbReference type="Gene3D" id="2.80.10.50">
    <property type="match status" value="1"/>
</dbReference>
<sequence length="435" mass="48059">MNHSSDEQRLTSTRGSVDYSFGVAGKVYLYDGPENTFLQPRAIHVFPDGKMLCAASSESLQMTYLIMLDERGVIDEAFGTAGKCRIKVPDYFPSLKFGQPFALQYDDERKKIVMGFYAKGEVYTPWLGAVRFDLNGHLDTTFGVGGVMVCEYDLKNQELDALSSGNANIEGPNALGYSPSMVVLGDGSIMFSSLIELVFTYTVLTKVTFDGVLDESFGRKGFVMISHKNRHAKTEDLIRQGEKVLLAANSSLQWEGEWFVGRYNADGSLDESFATDGYYDSRSGVKSRLLWREDEKELYIIGTSANTAGQHLFVKVQRIGVDGLEDPHYGDRGWSDALDNSFIGQTVVWQAKLYNSGSTIVLAGHVELNSNDRRTVIASIEQDMGWDGAFGNEGRVMLGAEVVVHALAVQADRKVVYISSVNNALETFAINRLHG</sequence>
<dbReference type="NCBIfam" id="TIGR02608">
    <property type="entry name" value="delta_60_rpt"/>
    <property type="match status" value="4"/>
</dbReference>
<name>A0A059L548_9PSED</name>
<comment type="caution">
    <text evidence="1">The sequence shown here is derived from an EMBL/GenBank/DDBJ whole genome shotgun (WGS) entry which is preliminary data.</text>
</comment>